<gene>
    <name evidence="2" type="ORF">ACFO3M_08970</name>
</gene>
<dbReference type="InterPro" id="IPR009061">
    <property type="entry name" value="DNA-bd_dom_put_sf"/>
</dbReference>
<dbReference type="Proteomes" id="UP001596025">
    <property type="component" value="Unassembled WGS sequence"/>
</dbReference>
<dbReference type="NCBIfam" id="TIGR01764">
    <property type="entry name" value="excise"/>
    <property type="match status" value="1"/>
</dbReference>
<evidence type="ECO:0000313" key="3">
    <source>
        <dbReference type="Proteomes" id="UP001596025"/>
    </source>
</evidence>
<dbReference type="InterPro" id="IPR041657">
    <property type="entry name" value="HTH_17"/>
</dbReference>
<protein>
    <submittedName>
        <fullName evidence="2">Helix-turn-helix domain-containing protein</fullName>
    </submittedName>
</protein>
<proteinExistence type="predicted"/>
<dbReference type="EMBL" id="JBHSGR010000008">
    <property type="protein sequence ID" value="MFC4693517.1"/>
    <property type="molecule type" value="Genomic_DNA"/>
</dbReference>
<sequence length="141" mass="14860">MADLAAEYARDLGPAGVLLSSPVAMQHVADALAGAIRGQRSAGLPVPPEVLELAAVLGRHLAEGCRQRQASLPPNRRSATWSAPAPLVTVSEAAALLGVTPRRVRDYLADGRLPGTKRGRAWLLDRAAVLAAADDRRDTTR</sequence>
<dbReference type="InterPro" id="IPR010093">
    <property type="entry name" value="SinI_DNA-bd"/>
</dbReference>
<keyword evidence="3" id="KW-1185">Reference proteome</keyword>
<evidence type="ECO:0000313" key="2">
    <source>
        <dbReference type="EMBL" id="MFC4693517.1"/>
    </source>
</evidence>
<reference evidence="3" key="1">
    <citation type="journal article" date="2019" name="Int. J. Syst. Evol. Microbiol.">
        <title>The Global Catalogue of Microorganisms (GCM) 10K type strain sequencing project: providing services to taxonomists for standard genome sequencing and annotation.</title>
        <authorList>
            <consortium name="The Broad Institute Genomics Platform"/>
            <consortium name="The Broad Institute Genome Sequencing Center for Infectious Disease"/>
            <person name="Wu L."/>
            <person name="Ma J."/>
        </authorList>
    </citation>
    <scope>NUCLEOTIDE SEQUENCE [LARGE SCALE GENOMIC DNA]</scope>
    <source>
        <strain evidence="3">CCUG 62763</strain>
    </source>
</reference>
<accession>A0ABV9LJF9</accession>
<organism evidence="2 3">
    <name type="scientific">Geodermatophilus arenarius</name>
    <dbReference type="NCBI Taxonomy" id="1137990"/>
    <lineage>
        <taxon>Bacteria</taxon>
        <taxon>Bacillati</taxon>
        <taxon>Actinomycetota</taxon>
        <taxon>Actinomycetes</taxon>
        <taxon>Geodermatophilales</taxon>
        <taxon>Geodermatophilaceae</taxon>
        <taxon>Geodermatophilus</taxon>
    </lineage>
</organism>
<comment type="caution">
    <text evidence="2">The sequence shown here is derived from an EMBL/GenBank/DDBJ whole genome shotgun (WGS) entry which is preliminary data.</text>
</comment>
<evidence type="ECO:0000259" key="1">
    <source>
        <dbReference type="Pfam" id="PF12728"/>
    </source>
</evidence>
<dbReference type="SUPFAM" id="SSF46955">
    <property type="entry name" value="Putative DNA-binding domain"/>
    <property type="match status" value="1"/>
</dbReference>
<feature type="domain" description="Helix-turn-helix" evidence="1">
    <location>
        <begin position="87"/>
        <end position="134"/>
    </location>
</feature>
<dbReference type="RefSeq" id="WP_387988238.1">
    <property type="nucleotide sequence ID" value="NZ_JBHSGR010000008.1"/>
</dbReference>
<name>A0ABV9LJF9_9ACTN</name>
<dbReference type="Pfam" id="PF12728">
    <property type="entry name" value="HTH_17"/>
    <property type="match status" value="1"/>
</dbReference>